<evidence type="ECO:0000313" key="1">
    <source>
        <dbReference type="EMBL" id="KAK7323524.1"/>
    </source>
</evidence>
<accession>A0AAN9Q6R6</accession>
<organism evidence="1 2">
    <name type="scientific">Canavalia gladiata</name>
    <name type="common">Sword bean</name>
    <name type="synonym">Dolichos gladiatus</name>
    <dbReference type="NCBI Taxonomy" id="3824"/>
    <lineage>
        <taxon>Eukaryota</taxon>
        <taxon>Viridiplantae</taxon>
        <taxon>Streptophyta</taxon>
        <taxon>Embryophyta</taxon>
        <taxon>Tracheophyta</taxon>
        <taxon>Spermatophyta</taxon>
        <taxon>Magnoliopsida</taxon>
        <taxon>eudicotyledons</taxon>
        <taxon>Gunneridae</taxon>
        <taxon>Pentapetalae</taxon>
        <taxon>rosids</taxon>
        <taxon>fabids</taxon>
        <taxon>Fabales</taxon>
        <taxon>Fabaceae</taxon>
        <taxon>Papilionoideae</taxon>
        <taxon>50 kb inversion clade</taxon>
        <taxon>NPAAA clade</taxon>
        <taxon>indigoferoid/millettioid clade</taxon>
        <taxon>Phaseoleae</taxon>
        <taxon>Canavalia</taxon>
    </lineage>
</organism>
<dbReference type="Proteomes" id="UP001367508">
    <property type="component" value="Unassembled WGS sequence"/>
</dbReference>
<dbReference type="EMBL" id="JAYMYQ010000006">
    <property type="protein sequence ID" value="KAK7323524.1"/>
    <property type="molecule type" value="Genomic_DNA"/>
</dbReference>
<dbReference type="AlphaFoldDB" id="A0AAN9Q6R6"/>
<keyword evidence="2" id="KW-1185">Reference proteome</keyword>
<name>A0AAN9Q6R6_CANGL</name>
<gene>
    <name evidence="1" type="ORF">VNO77_27001</name>
</gene>
<comment type="caution">
    <text evidence="1">The sequence shown here is derived from an EMBL/GenBank/DDBJ whole genome shotgun (WGS) entry which is preliminary data.</text>
</comment>
<reference evidence="1 2" key="1">
    <citation type="submission" date="2024-01" db="EMBL/GenBank/DDBJ databases">
        <title>The genomes of 5 underutilized Papilionoideae crops provide insights into root nodulation and disease resistanc.</title>
        <authorList>
            <person name="Jiang F."/>
        </authorList>
    </citation>
    <scope>NUCLEOTIDE SEQUENCE [LARGE SCALE GENOMIC DNA]</scope>
    <source>
        <strain evidence="1">LVBAO_FW01</strain>
        <tissue evidence="1">Leaves</tissue>
    </source>
</reference>
<proteinExistence type="predicted"/>
<protein>
    <submittedName>
        <fullName evidence="1">Uncharacterized protein</fullName>
    </submittedName>
</protein>
<sequence>MVPTWMSTSGTRCIRGLLWAKSLVQLPRAEKENRGLSSSFFSLGFFVLEEVFLNFLLGFSKLLSTSFSSNRFCDHPYHNCEPKIRARTFGAETITLEEVNSIDAKVFEFTAYLENMPLPLKEKQIKRVQDSGPRKERSHVLGKFSKSTTARSSYAYDGSLSFLFHFSLERDRLISWGA</sequence>
<evidence type="ECO:0000313" key="2">
    <source>
        <dbReference type="Proteomes" id="UP001367508"/>
    </source>
</evidence>